<evidence type="ECO:0000313" key="3">
    <source>
        <dbReference type="Proteomes" id="UP001501081"/>
    </source>
</evidence>
<proteinExistence type="predicted"/>
<dbReference type="Pfam" id="PF22481">
    <property type="entry name" value="DUF6985"/>
    <property type="match status" value="1"/>
</dbReference>
<reference evidence="3" key="1">
    <citation type="journal article" date="2019" name="Int. J. Syst. Evol. Microbiol.">
        <title>The Global Catalogue of Microorganisms (GCM) 10K type strain sequencing project: providing services to taxonomists for standard genome sequencing and annotation.</title>
        <authorList>
            <consortium name="The Broad Institute Genomics Platform"/>
            <consortium name="The Broad Institute Genome Sequencing Center for Infectious Disease"/>
            <person name="Wu L."/>
            <person name="Ma J."/>
        </authorList>
    </citation>
    <scope>NUCLEOTIDE SEQUENCE [LARGE SCALE GENOMIC DNA]</scope>
    <source>
        <strain evidence="3">JCM 17338</strain>
    </source>
</reference>
<accession>A0ABP7Q893</accession>
<protein>
    <recommendedName>
        <fullName evidence="1">DUF6985 domain-containing protein</fullName>
    </recommendedName>
</protein>
<keyword evidence="3" id="KW-1185">Reference proteome</keyword>
<gene>
    <name evidence="2" type="ORF">GCM10022246_32710</name>
</gene>
<dbReference type="EMBL" id="BAABAK010000016">
    <property type="protein sequence ID" value="GAA3977891.1"/>
    <property type="molecule type" value="Genomic_DNA"/>
</dbReference>
<organism evidence="2 3">
    <name type="scientific">Pedobacter ginsengiterrae</name>
    <dbReference type="NCBI Taxonomy" id="871696"/>
    <lineage>
        <taxon>Bacteria</taxon>
        <taxon>Pseudomonadati</taxon>
        <taxon>Bacteroidota</taxon>
        <taxon>Sphingobacteriia</taxon>
        <taxon>Sphingobacteriales</taxon>
        <taxon>Sphingobacteriaceae</taxon>
        <taxon>Pedobacter</taxon>
    </lineage>
</organism>
<sequence length="312" mass="37035">MSNAQNIIAEIDTFLDKSMLRKSKITKQELINFIEQKWQEADKEKYNIHQGSIFIGRMINEYININDFENMMRWIVEMDAHSLSKKHPAYINSYYNGECCLECGNEEKALEFFKLCYAENKDYIFTRAPFCYQFFNKHLENPKELTNKKDSDEEGFDIIFELKYWQDFFKENEKLYYNLLDEDGEIVEKPTTDQQNGLEYLQKNQEIILRNLLNELLKKYPDLQNIYNYSEENKQDFMPDLKGIQDFLDLLTPINFYVTSVIKEGYPYIGFGFSCSWDSEHGLGVMTHKDRIIEIAGADIAFDTWTAEKDLK</sequence>
<comment type="caution">
    <text evidence="2">The sequence shown here is derived from an EMBL/GenBank/DDBJ whole genome shotgun (WGS) entry which is preliminary data.</text>
</comment>
<dbReference type="InterPro" id="IPR054254">
    <property type="entry name" value="DUF6985"/>
</dbReference>
<dbReference type="RefSeq" id="WP_344768754.1">
    <property type="nucleotide sequence ID" value="NZ_BAABAK010000016.1"/>
</dbReference>
<evidence type="ECO:0000259" key="1">
    <source>
        <dbReference type="Pfam" id="PF22481"/>
    </source>
</evidence>
<feature type="domain" description="DUF6985" evidence="1">
    <location>
        <begin position="165"/>
        <end position="301"/>
    </location>
</feature>
<evidence type="ECO:0000313" key="2">
    <source>
        <dbReference type="EMBL" id="GAA3977891.1"/>
    </source>
</evidence>
<name>A0ABP7Q893_9SPHI</name>
<dbReference type="Proteomes" id="UP001501081">
    <property type="component" value="Unassembled WGS sequence"/>
</dbReference>